<comment type="caution">
    <text evidence="2">The sequence shown here is derived from an EMBL/GenBank/DDBJ whole genome shotgun (WGS) entry which is preliminary data.</text>
</comment>
<accession>A0AAV9R3D6</accession>
<name>A0AAV9R3D6_9TELE</name>
<feature type="region of interest" description="Disordered" evidence="1">
    <location>
        <begin position="1"/>
        <end position="30"/>
    </location>
</feature>
<dbReference type="Proteomes" id="UP001311232">
    <property type="component" value="Unassembled WGS sequence"/>
</dbReference>
<sequence length="151" mass="16576">MPGDSERANCKSEEKEMTEQHLVQTASSDHTEITAEAANVIKSEKEGEKLKGDMLQSEKRLPIGKVQTTVEDRLQPSLTDPSMFNALGHGKGQAGPAPLTEEVISGVDWLEGKHSDFKAFDRRHESVTQSVSWEALHLAGPSLLYSFVSTQ</sequence>
<dbReference type="EMBL" id="JAHHUM010002597">
    <property type="protein sequence ID" value="KAK5602949.1"/>
    <property type="molecule type" value="Genomic_DNA"/>
</dbReference>
<gene>
    <name evidence="2" type="ORF">CRENBAI_017260</name>
</gene>
<protein>
    <submittedName>
        <fullName evidence="2">Uncharacterized protein</fullName>
    </submittedName>
</protein>
<organism evidence="2 3">
    <name type="scientific">Crenichthys baileyi</name>
    <name type="common">White River springfish</name>
    <dbReference type="NCBI Taxonomy" id="28760"/>
    <lineage>
        <taxon>Eukaryota</taxon>
        <taxon>Metazoa</taxon>
        <taxon>Chordata</taxon>
        <taxon>Craniata</taxon>
        <taxon>Vertebrata</taxon>
        <taxon>Euteleostomi</taxon>
        <taxon>Actinopterygii</taxon>
        <taxon>Neopterygii</taxon>
        <taxon>Teleostei</taxon>
        <taxon>Neoteleostei</taxon>
        <taxon>Acanthomorphata</taxon>
        <taxon>Ovalentaria</taxon>
        <taxon>Atherinomorphae</taxon>
        <taxon>Cyprinodontiformes</taxon>
        <taxon>Goodeidae</taxon>
        <taxon>Crenichthys</taxon>
    </lineage>
</organism>
<evidence type="ECO:0000313" key="3">
    <source>
        <dbReference type="Proteomes" id="UP001311232"/>
    </source>
</evidence>
<proteinExistence type="predicted"/>
<feature type="compositionally biased region" description="Basic and acidic residues" evidence="1">
    <location>
        <begin position="1"/>
        <end position="19"/>
    </location>
</feature>
<reference evidence="2 3" key="1">
    <citation type="submission" date="2021-06" db="EMBL/GenBank/DDBJ databases">
        <authorList>
            <person name="Palmer J.M."/>
        </authorList>
    </citation>
    <scope>NUCLEOTIDE SEQUENCE [LARGE SCALE GENOMIC DNA]</scope>
    <source>
        <strain evidence="2 3">MEX-2019</strain>
        <tissue evidence="2">Muscle</tissue>
    </source>
</reference>
<evidence type="ECO:0000256" key="1">
    <source>
        <dbReference type="SAM" id="MobiDB-lite"/>
    </source>
</evidence>
<evidence type="ECO:0000313" key="2">
    <source>
        <dbReference type="EMBL" id="KAK5602949.1"/>
    </source>
</evidence>
<keyword evidence="3" id="KW-1185">Reference proteome</keyword>
<dbReference type="AlphaFoldDB" id="A0AAV9R3D6"/>
<feature type="region of interest" description="Disordered" evidence="1">
    <location>
        <begin position="62"/>
        <end position="98"/>
    </location>
</feature>